<evidence type="ECO:0000256" key="1">
    <source>
        <dbReference type="ARBA" id="ARBA00006484"/>
    </source>
</evidence>
<comment type="similarity">
    <text evidence="1">Belongs to the short-chain dehydrogenases/reductases (SDR) family.</text>
</comment>
<dbReference type="PANTHER" id="PTHR43477">
    <property type="entry name" value="DIHYDROANTICAPSIN 7-DEHYDROGENASE"/>
    <property type="match status" value="1"/>
</dbReference>
<keyword evidence="2" id="KW-0560">Oxidoreductase</keyword>
<dbReference type="STRING" id="350054.Mflv_4338"/>
<dbReference type="eggNOG" id="COG1028">
    <property type="taxonomic scope" value="Bacteria"/>
</dbReference>
<dbReference type="SUPFAM" id="SSF51735">
    <property type="entry name" value="NAD(P)-binding Rossmann-fold domains"/>
    <property type="match status" value="1"/>
</dbReference>
<dbReference type="PANTHER" id="PTHR43477:SF1">
    <property type="entry name" value="DIHYDROANTICAPSIN 7-DEHYDROGENASE"/>
    <property type="match status" value="1"/>
</dbReference>
<reference evidence="3" key="1">
    <citation type="submission" date="2007-04" db="EMBL/GenBank/DDBJ databases">
        <authorList>
            <consortium name="US DOE Joint Genome Institute"/>
            <person name="Copeland A."/>
            <person name="Lucas S."/>
            <person name="Lapidus A."/>
            <person name="Barry K."/>
            <person name="Detter J.C."/>
            <person name="Glavina del Rio T."/>
            <person name="Hammon N."/>
            <person name="Israni S."/>
            <person name="Dalin E."/>
            <person name="Tice H."/>
            <person name="Pitluck S."/>
            <person name="Chain P."/>
            <person name="Malfatti S."/>
            <person name="Shin M."/>
            <person name="Vergez L."/>
            <person name="Schmutz J."/>
            <person name="Larimer F."/>
            <person name="Land M."/>
            <person name="Hauser L."/>
            <person name="Kyrpides N."/>
            <person name="Mikhailova N."/>
            <person name="Miller C."/>
            <person name="Richardson P."/>
        </authorList>
    </citation>
    <scope>NUCLEOTIDE SEQUENCE</scope>
    <source>
        <strain evidence="3">PYR-GCK</strain>
    </source>
</reference>
<sequence length="293" mass="31153">MTRMGGKTVITTVEITRLVVPTMEGYQEGSAMSAEGRRVVVVGAGSGIGAATAAWFHSRGDHVLAVDARPRSGPFAEWLVCDLRSADEIEGALGRIGHGWDVLAHVAGIPGTADARDVLTVNYLGARLMLDGMLPLMNHGGSMVAVASTAALGWDSNIGLLSGLLDARDTTAVTRWLEAQDPSMAYYLSKQALVLYAKRLSGVAWREYGVRVNTVSPGPTETPILGDFEESMGRDMLDGVRTTIGRHGTVDDMTPAIGFLSSPEARWINGQDIHVDGGFTAALVHPMPERAQV</sequence>
<accession>A4TDR2</accession>
<dbReference type="AlphaFoldDB" id="A4TDR2"/>
<dbReference type="InterPro" id="IPR051122">
    <property type="entry name" value="SDR_DHRS6-like"/>
</dbReference>
<organism evidence="3">
    <name type="scientific">Mycolicibacterium gilvum (strain PYR-GCK)</name>
    <name type="common">Mycobacterium gilvum (strain PYR-GCK)</name>
    <dbReference type="NCBI Taxonomy" id="350054"/>
    <lineage>
        <taxon>Bacteria</taxon>
        <taxon>Bacillati</taxon>
        <taxon>Actinomycetota</taxon>
        <taxon>Actinomycetes</taxon>
        <taxon>Mycobacteriales</taxon>
        <taxon>Mycobacteriaceae</taxon>
        <taxon>Mycolicibacterium</taxon>
    </lineage>
</organism>
<dbReference type="InterPro" id="IPR002347">
    <property type="entry name" value="SDR_fam"/>
</dbReference>
<name>A4TDR2_MYCGI</name>
<reference evidence="3" key="2">
    <citation type="journal article" date="2013" name="PLoS ONE">
        <title>A Gene Expression Study of the Activities of Aromatic Ring-Cleavage Dioxygenases in Mycobacterium gilvum PYR-GCK to Changes in Salinity and pH during Pyrene Degradation.</title>
        <authorList>
            <person name="Badejo A.C."/>
            <person name="Badejo A.O."/>
            <person name="Shin K.H."/>
            <person name="Chai Y.G."/>
        </authorList>
    </citation>
    <scope>NUCLEOTIDE SEQUENCE [LARGE SCALE GENOMIC DNA]</scope>
    <source>
        <strain evidence="3">PYR-GCK</strain>
    </source>
</reference>
<dbReference type="KEGG" id="mgi:Mflv_4338"/>
<dbReference type="GO" id="GO:0016491">
    <property type="term" value="F:oxidoreductase activity"/>
    <property type="evidence" value="ECO:0007669"/>
    <property type="project" value="UniProtKB-KW"/>
</dbReference>
<evidence type="ECO:0000256" key="2">
    <source>
        <dbReference type="ARBA" id="ARBA00023002"/>
    </source>
</evidence>
<dbReference type="Pfam" id="PF13561">
    <property type="entry name" value="adh_short_C2"/>
    <property type="match status" value="2"/>
</dbReference>
<dbReference type="HOGENOM" id="CLU_010194_20_0_11"/>
<proteinExistence type="inferred from homology"/>
<dbReference type="EMBL" id="CP000656">
    <property type="protein sequence ID" value="ABP46807.1"/>
    <property type="molecule type" value="Genomic_DNA"/>
</dbReference>
<dbReference type="PRINTS" id="PR00081">
    <property type="entry name" value="GDHRDH"/>
</dbReference>
<dbReference type="InterPro" id="IPR036291">
    <property type="entry name" value="NAD(P)-bd_dom_sf"/>
</dbReference>
<gene>
    <name evidence="3" type="ordered locus">Mflv_4338</name>
</gene>
<protein>
    <submittedName>
        <fullName evidence="3">Short-chain dehydrogenase/reductase SDR</fullName>
    </submittedName>
</protein>
<dbReference type="Gene3D" id="3.40.50.720">
    <property type="entry name" value="NAD(P)-binding Rossmann-like Domain"/>
    <property type="match status" value="1"/>
</dbReference>
<evidence type="ECO:0000313" key="3">
    <source>
        <dbReference type="EMBL" id="ABP46807.1"/>
    </source>
</evidence>